<sequence>MAVTGSIHAETVLPVALYKLVKTRDAVGLTEAEIVLPVRCELGSYKDTELPKDFAIWQTMSKVQLIMFEPVMFKQWNAIWTR</sequence>
<organism evidence="1 2">
    <name type="scientific">Klebsiella phage vB_KpP_FBKp27</name>
    <dbReference type="NCBI Taxonomy" id="2801837"/>
    <lineage>
        <taxon>Viruses</taxon>
        <taxon>Duplodnaviria</taxon>
        <taxon>Heunggongvirae</taxon>
        <taxon>Uroviricota</taxon>
        <taxon>Caudoviricetes</taxon>
        <taxon>Schitoviridae</taxon>
        <taxon>Efbeekayvirus</taxon>
        <taxon>Efbeekayvirus Fbkp27</taxon>
    </lineage>
</organism>
<accession>A0A7U0GAJ9</accession>
<reference evidence="1 2" key="1">
    <citation type="submission" date="2020-12" db="EMBL/GenBank/DDBJ databases">
        <title>Genomic characterization of four novel bacteriophages infecting Klebsiella pneumoniae.</title>
        <authorList>
            <person name="Estrada Bonilla B."/>
            <person name="Costa A.R."/>
            <person name="van Rossum T."/>
            <person name="Hagedoorn S."/>
            <person name="Wallinga H."/>
            <person name="Xiao M."/>
            <person name="Song W."/>
            <person name="Haas P.-J."/>
            <person name="Nobrega F.L."/>
            <person name="Brouns S.J.J."/>
        </authorList>
    </citation>
    <scope>NUCLEOTIDE SEQUENCE [LARGE SCALE GENOMIC DNA]</scope>
</reference>
<name>A0A7U0GAJ9_9CAUD</name>
<evidence type="ECO:0000313" key="1">
    <source>
        <dbReference type="EMBL" id="QQV91667.1"/>
    </source>
</evidence>
<keyword evidence="2" id="KW-1185">Reference proteome</keyword>
<gene>
    <name evidence="1" type="ORF">vBKpPFBKp27_054</name>
</gene>
<protein>
    <submittedName>
        <fullName evidence="1">Uncharacterized protein</fullName>
    </submittedName>
</protein>
<dbReference type="EMBL" id="MW394388">
    <property type="protein sequence ID" value="QQV91667.1"/>
    <property type="molecule type" value="Genomic_DNA"/>
</dbReference>
<dbReference type="Proteomes" id="UP000596379">
    <property type="component" value="Segment"/>
</dbReference>
<evidence type="ECO:0000313" key="2">
    <source>
        <dbReference type="Proteomes" id="UP000596379"/>
    </source>
</evidence>
<proteinExistence type="predicted"/>